<name>A0A914VXJ2_9BILA</name>
<sequence length="110" mass="12012">MSGPVVCARKVSDTARLATAPPYYQFYQRMSGGKLSKAVEENIAETIRVRCTFLGFQSFLARILPWISGFASTRSLFSAAAAVAADLEILDSNRSIAACLQVDHLLYCDT</sequence>
<protein>
    <submittedName>
        <fullName evidence="2">Uncharacterized protein</fullName>
    </submittedName>
</protein>
<proteinExistence type="predicted"/>
<reference evidence="2" key="1">
    <citation type="submission" date="2022-11" db="UniProtKB">
        <authorList>
            <consortium name="WormBaseParasite"/>
        </authorList>
    </citation>
    <scope>IDENTIFICATION</scope>
</reference>
<evidence type="ECO:0000313" key="1">
    <source>
        <dbReference type="Proteomes" id="UP000887566"/>
    </source>
</evidence>
<evidence type="ECO:0000313" key="2">
    <source>
        <dbReference type="WBParaSite" id="PSAMB.scaffold2597size22337.g18472.t1"/>
    </source>
</evidence>
<dbReference type="WBParaSite" id="PSAMB.scaffold2597size22337.g18472.t1">
    <property type="protein sequence ID" value="PSAMB.scaffold2597size22337.g18472.t1"/>
    <property type="gene ID" value="PSAMB.scaffold2597size22337.g18472"/>
</dbReference>
<accession>A0A914VXJ2</accession>
<keyword evidence="1" id="KW-1185">Reference proteome</keyword>
<dbReference type="Proteomes" id="UP000887566">
    <property type="component" value="Unplaced"/>
</dbReference>
<organism evidence="1 2">
    <name type="scientific">Plectus sambesii</name>
    <dbReference type="NCBI Taxonomy" id="2011161"/>
    <lineage>
        <taxon>Eukaryota</taxon>
        <taxon>Metazoa</taxon>
        <taxon>Ecdysozoa</taxon>
        <taxon>Nematoda</taxon>
        <taxon>Chromadorea</taxon>
        <taxon>Plectida</taxon>
        <taxon>Plectina</taxon>
        <taxon>Plectoidea</taxon>
        <taxon>Plectidae</taxon>
        <taxon>Plectus</taxon>
    </lineage>
</organism>
<dbReference type="AlphaFoldDB" id="A0A914VXJ2"/>